<protein>
    <recommendedName>
        <fullName evidence="2">YcxB-like C-terminal domain-containing protein</fullName>
    </recommendedName>
</protein>
<keyword evidence="1" id="KW-0472">Membrane</keyword>
<reference evidence="3 4" key="1">
    <citation type="submission" date="2015-12" db="EMBL/GenBank/DDBJ databases">
        <title>Genome sequence of Streptomyces sp. G25.</title>
        <authorList>
            <person name="Poehlein A."/>
            <person name="Roettig A."/>
            <person name="Hiessl S."/>
            <person name="Hauschild P."/>
            <person name="Schauer J."/>
            <person name="Madkour M.H."/>
            <person name="Al-Ansari A.M."/>
            <person name="Almakishah N.H."/>
            <person name="Steinbuechel A."/>
            <person name="Daniel R."/>
        </authorList>
    </citation>
    <scope>NUCLEOTIDE SEQUENCE [LARGE SCALE GENOMIC DNA]</scope>
    <source>
        <strain evidence="4">G25(2015)</strain>
    </source>
</reference>
<evidence type="ECO:0000259" key="2">
    <source>
        <dbReference type="Pfam" id="PF14317"/>
    </source>
</evidence>
<proteinExistence type="predicted"/>
<dbReference type="Proteomes" id="UP000077381">
    <property type="component" value="Unassembled WGS sequence"/>
</dbReference>
<keyword evidence="1" id="KW-0812">Transmembrane</keyword>
<evidence type="ECO:0000313" key="3">
    <source>
        <dbReference type="EMBL" id="OAH09529.1"/>
    </source>
</evidence>
<gene>
    <name evidence="3" type="ORF">STSP_71430</name>
</gene>
<feature type="domain" description="YcxB-like C-terminal" evidence="2">
    <location>
        <begin position="109"/>
        <end position="172"/>
    </location>
</feature>
<dbReference type="RefSeq" id="WP_067285115.1">
    <property type="nucleotide sequence ID" value="NZ_LOHS01000196.1"/>
</dbReference>
<name>A0A177HFX4_9ACTN</name>
<dbReference type="InterPro" id="IPR025588">
    <property type="entry name" value="YcxB-like_C"/>
</dbReference>
<dbReference type="EMBL" id="LOHS01000196">
    <property type="protein sequence ID" value="OAH09529.1"/>
    <property type="molecule type" value="Genomic_DNA"/>
</dbReference>
<dbReference type="AlphaFoldDB" id="A0A177HFX4"/>
<dbReference type="STRING" id="1716141.STSP_71430"/>
<dbReference type="PATRIC" id="fig|1716141.3.peg.7566"/>
<evidence type="ECO:0000313" key="4">
    <source>
        <dbReference type="Proteomes" id="UP000077381"/>
    </source>
</evidence>
<feature type="transmembrane region" description="Helical" evidence="1">
    <location>
        <begin position="65"/>
        <end position="86"/>
    </location>
</feature>
<evidence type="ECO:0000256" key="1">
    <source>
        <dbReference type="SAM" id="Phobius"/>
    </source>
</evidence>
<keyword evidence="1" id="KW-1133">Transmembrane helix</keyword>
<dbReference type="Pfam" id="PF14317">
    <property type="entry name" value="YcxB"/>
    <property type="match status" value="1"/>
</dbReference>
<keyword evidence="4" id="KW-1185">Reference proteome</keyword>
<comment type="caution">
    <text evidence="3">The sequence shown here is derived from an EMBL/GenBank/DDBJ whole genome shotgun (WGS) entry which is preliminary data.</text>
</comment>
<sequence length="179" mass="20634">MVHQGRDIIQGADAVELAYRPTRRDIRTGIGVRERIRRLVVLRWAFVLMFLALAVRHVMTMDVVNSASAAFSFALAVMLPVLIWSLPHLQAYHVLRLVSWHGEYRTTVTDAGIAAETEHSSLVQRWSMFRGYRETRDHLVLLSRDPNILVLEVLPKRGLRSPEDVERLRAHLDRHLSRV</sequence>
<organism evidence="3 4">
    <name type="scientific">Streptomyces jeddahensis</name>
    <dbReference type="NCBI Taxonomy" id="1716141"/>
    <lineage>
        <taxon>Bacteria</taxon>
        <taxon>Bacillati</taxon>
        <taxon>Actinomycetota</taxon>
        <taxon>Actinomycetes</taxon>
        <taxon>Kitasatosporales</taxon>
        <taxon>Streptomycetaceae</taxon>
        <taxon>Streptomyces</taxon>
    </lineage>
</organism>
<accession>A0A177HFX4</accession>
<feature type="transmembrane region" description="Helical" evidence="1">
    <location>
        <begin position="40"/>
        <end position="59"/>
    </location>
</feature>
<dbReference type="OrthoDB" id="4327547at2"/>